<feature type="domain" description="Nephrocystin 3-like N-terminal" evidence="3">
    <location>
        <begin position="133"/>
        <end position="278"/>
    </location>
</feature>
<evidence type="ECO:0000259" key="3">
    <source>
        <dbReference type="Pfam" id="PF24883"/>
    </source>
</evidence>
<protein>
    <recommendedName>
        <fullName evidence="3">Nephrocystin 3-like N-terminal domain-containing protein</fullName>
    </recommendedName>
</protein>
<evidence type="ECO:0000256" key="1">
    <source>
        <dbReference type="ARBA" id="ARBA00022737"/>
    </source>
</evidence>
<feature type="region of interest" description="Disordered" evidence="2">
    <location>
        <begin position="758"/>
        <end position="793"/>
    </location>
</feature>
<dbReference type="Pfam" id="PF24883">
    <property type="entry name" value="NPHP3_N"/>
    <property type="match status" value="1"/>
</dbReference>
<dbReference type="OrthoDB" id="10335097at2759"/>
<sequence>MLRTKRQLSQGTVDADGRPLQRPRSSITQESTDQRAEHDERNDETHDRRTQGHSAVHQSTVYYQQSSNAPIFNGNNYGSIHNNVHNITLNVLQILCQHAALGAMHESEERCPPPLCHPGTRDVVIRRVIGWYLNKDGRKEIMWVHAPLGYGKTAVAGTVKERLDVMELDFDNPIGATFFFWRSSVERNSPARFIITLAYQLAQPIPELCPGLEVAIKSKPGIVKMALENQLMELIVKPFKSLPNLDTMPNRLVIVDGIDECINSDRESLVKKKYAEDQEVVQIRVLNLIHSLHSHHLPLSFLILSRPEAWIKRLLESPPFSDVVEPLDLYQVGDHMNDVKRFVRAELSRIAKRLEIPDEEWPEEEALVRKSEGHMVYVATVIRHIDDEYGDPRQLLKGIVESCPTNSPDMSHSTPFSCLYELYRQIMRSCPERNRSLMMEVLGDVMLTEEGVLFFRDSAHNTALGLLDRLSRRPPGSGVKALRPLHAVLHVGGGNENSDIHELFIHSSFREFLESLHLSFEFAVDAKEESARLVSAMLDRMMSITTATIGRELEDVCVFALHNWCINWYYSKKTWSKFKTTYLHLLNKVIALDLTACIIQTYCGLDPKLCDGYEPLYNLFNSSEPSKFFVESMKLDGCADTLSIAHKVTSHAQSSLDNAFTSMLQATTPLALSSDAVESLVWDCALYLCEVTSRPNWREHKVVRALGTPGPNGIDLCMQILYELYDQLDRPNKATKYNLLKHIYKVMVREKNPILELEDNPFLGDDEIDEPESESDYERDSESLTSSIDSDEE</sequence>
<comment type="caution">
    <text evidence="4">The sequence shown here is derived from an EMBL/GenBank/DDBJ whole genome shotgun (WGS) entry which is preliminary data.</text>
</comment>
<dbReference type="InterPro" id="IPR027417">
    <property type="entry name" value="P-loop_NTPase"/>
</dbReference>
<feature type="non-terminal residue" evidence="4">
    <location>
        <position position="793"/>
    </location>
</feature>
<evidence type="ECO:0000313" key="5">
    <source>
        <dbReference type="Proteomes" id="UP001140091"/>
    </source>
</evidence>
<reference evidence="4" key="1">
    <citation type="submission" date="2022-06" db="EMBL/GenBank/DDBJ databases">
        <title>Genome Sequence of Candolleomyces eurysporus.</title>
        <authorList>
            <person name="Buettner E."/>
        </authorList>
    </citation>
    <scope>NUCLEOTIDE SEQUENCE</scope>
    <source>
        <strain evidence="4">VTCC 930004</strain>
    </source>
</reference>
<dbReference type="EMBL" id="JANBPK010000198">
    <property type="protein sequence ID" value="KAJ2936036.1"/>
    <property type="molecule type" value="Genomic_DNA"/>
</dbReference>
<feature type="compositionally biased region" description="Acidic residues" evidence="2">
    <location>
        <begin position="758"/>
        <end position="775"/>
    </location>
</feature>
<keyword evidence="1" id="KW-0677">Repeat</keyword>
<gene>
    <name evidence="4" type="ORF">H1R20_g1059</name>
</gene>
<keyword evidence="5" id="KW-1185">Reference proteome</keyword>
<evidence type="ECO:0000313" key="4">
    <source>
        <dbReference type="EMBL" id="KAJ2936036.1"/>
    </source>
</evidence>
<dbReference type="PANTHER" id="PTHR10039:SF17">
    <property type="entry name" value="FUNGAL STAND N-TERMINAL GOODBYE DOMAIN-CONTAINING PROTEIN-RELATED"/>
    <property type="match status" value="1"/>
</dbReference>
<dbReference type="Proteomes" id="UP001140091">
    <property type="component" value="Unassembled WGS sequence"/>
</dbReference>
<accession>A0A9W8MMF7</accession>
<feature type="compositionally biased region" description="Polar residues" evidence="2">
    <location>
        <begin position="784"/>
        <end position="793"/>
    </location>
</feature>
<dbReference type="AlphaFoldDB" id="A0A9W8MMF7"/>
<organism evidence="4 5">
    <name type="scientific">Candolleomyces eurysporus</name>
    <dbReference type="NCBI Taxonomy" id="2828524"/>
    <lineage>
        <taxon>Eukaryota</taxon>
        <taxon>Fungi</taxon>
        <taxon>Dikarya</taxon>
        <taxon>Basidiomycota</taxon>
        <taxon>Agaricomycotina</taxon>
        <taxon>Agaricomycetes</taxon>
        <taxon>Agaricomycetidae</taxon>
        <taxon>Agaricales</taxon>
        <taxon>Agaricineae</taxon>
        <taxon>Psathyrellaceae</taxon>
        <taxon>Candolleomyces</taxon>
    </lineage>
</organism>
<feature type="compositionally biased region" description="Basic and acidic residues" evidence="2">
    <location>
        <begin position="32"/>
        <end position="50"/>
    </location>
</feature>
<dbReference type="Gene3D" id="3.40.50.300">
    <property type="entry name" value="P-loop containing nucleotide triphosphate hydrolases"/>
    <property type="match status" value="1"/>
</dbReference>
<evidence type="ECO:0000256" key="2">
    <source>
        <dbReference type="SAM" id="MobiDB-lite"/>
    </source>
</evidence>
<name>A0A9W8MMF7_9AGAR</name>
<feature type="region of interest" description="Disordered" evidence="2">
    <location>
        <begin position="1"/>
        <end position="55"/>
    </location>
</feature>
<proteinExistence type="predicted"/>
<dbReference type="PANTHER" id="PTHR10039">
    <property type="entry name" value="AMELOGENIN"/>
    <property type="match status" value="1"/>
</dbReference>
<dbReference type="InterPro" id="IPR056884">
    <property type="entry name" value="NPHP3-like_N"/>
</dbReference>